<gene>
    <name evidence="2" type="ORF">E6C50_07715</name>
</gene>
<feature type="transmembrane region" description="Helical" evidence="1">
    <location>
        <begin position="6"/>
        <end position="25"/>
    </location>
</feature>
<name>A0A4S4A0H5_9FLAO</name>
<dbReference type="RefSeq" id="WP_136402626.1">
    <property type="nucleotide sequence ID" value="NZ_SSNZ01000002.1"/>
</dbReference>
<keyword evidence="3" id="KW-1185">Reference proteome</keyword>
<evidence type="ECO:0000313" key="3">
    <source>
        <dbReference type="Proteomes" id="UP000307507"/>
    </source>
</evidence>
<sequence length="72" mass="7841">MNNKLIFRAVMVIIIIIGGVIIIIGRKPIPEPICIVCGRNILTFLGIIEVVLGAIALNLHNKIVNTKINVGR</sequence>
<dbReference type="OrthoDB" id="1269686at2"/>
<dbReference type="EMBL" id="SSNZ01000002">
    <property type="protein sequence ID" value="THF51642.1"/>
    <property type="molecule type" value="Genomic_DNA"/>
</dbReference>
<dbReference type="Proteomes" id="UP000307507">
    <property type="component" value="Unassembled WGS sequence"/>
</dbReference>
<accession>A0A4S4A0H5</accession>
<organism evidence="2 3">
    <name type="scientific">Flavobacterium supellecticarium</name>
    <dbReference type="NCBI Taxonomy" id="2565924"/>
    <lineage>
        <taxon>Bacteria</taxon>
        <taxon>Pseudomonadati</taxon>
        <taxon>Bacteroidota</taxon>
        <taxon>Flavobacteriia</taxon>
        <taxon>Flavobacteriales</taxon>
        <taxon>Flavobacteriaceae</taxon>
        <taxon>Flavobacterium</taxon>
    </lineage>
</organism>
<proteinExistence type="predicted"/>
<keyword evidence="1" id="KW-1133">Transmembrane helix</keyword>
<comment type="caution">
    <text evidence="2">The sequence shown here is derived from an EMBL/GenBank/DDBJ whole genome shotgun (WGS) entry which is preliminary data.</text>
</comment>
<dbReference type="AlphaFoldDB" id="A0A4S4A0H5"/>
<feature type="transmembrane region" description="Helical" evidence="1">
    <location>
        <begin position="37"/>
        <end position="57"/>
    </location>
</feature>
<keyword evidence="1" id="KW-0472">Membrane</keyword>
<protein>
    <submittedName>
        <fullName evidence="2">Uncharacterized protein</fullName>
    </submittedName>
</protein>
<evidence type="ECO:0000256" key="1">
    <source>
        <dbReference type="SAM" id="Phobius"/>
    </source>
</evidence>
<keyword evidence="1" id="KW-0812">Transmembrane</keyword>
<reference evidence="2 3" key="1">
    <citation type="submission" date="2019-04" db="EMBL/GenBank/DDBJ databases">
        <title>Flavobacterium sp. nov. isolated from construction timber.</title>
        <authorList>
            <person name="Lin S.-Y."/>
            <person name="Chang C.-T."/>
            <person name="Young C.-C."/>
        </authorList>
    </citation>
    <scope>NUCLEOTIDE SEQUENCE [LARGE SCALE GENOMIC DNA]</scope>
    <source>
        <strain evidence="2 3">CC-CTC003</strain>
    </source>
</reference>
<evidence type="ECO:0000313" key="2">
    <source>
        <dbReference type="EMBL" id="THF51642.1"/>
    </source>
</evidence>